<keyword evidence="4 6" id="KW-1133">Transmembrane helix</keyword>
<dbReference type="Proteomes" id="UP000283087">
    <property type="component" value="Unassembled WGS sequence"/>
</dbReference>
<dbReference type="PANTHER" id="PTHR30619:SF1">
    <property type="entry name" value="RECOMBINATION PROTEIN 2"/>
    <property type="match status" value="1"/>
</dbReference>
<dbReference type="SUPFAM" id="SSF56281">
    <property type="entry name" value="Metallo-hydrolase/oxidoreductase"/>
    <property type="match status" value="1"/>
</dbReference>
<dbReference type="InterPro" id="IPR052159">
    <property type="entry name" value="Competence_DNA_uptake"/>
</dbReference>
<dbReference type="InterPro" id="IPR001279">
    <property type="entry name" value="Metallo-B-lactamas"/>
</dbReference>
<keyword evidence="5 6" id="KW-0472">Membrane</keyword>
<feature type="transmembrane region" description="Helical" evidence="6">
    <location>
        <begin position="382"/>
        <end position="403"/>
    </location>
</feature>
<feature type="transmembrane region" description="Helical" evidence="6">
    <location>
        <begin position="52"/>
        <end position="72"/>
    </location>
</feature>
<keyword evidence="2" id="KW-1003">Cell membrane</keyword>
<organism evidence="8 9">
    <name type="scientific">Amphritea opalescens</name>
    <dbReference type="NCBI Taxonomy" id="2490544"/>
    <lineage>
        <taxon>Bacteria</taxon>
        <taxon>Pseudomonadati</taxon>
        <taxon>Pseudomonadota</taxon>
        <taxon>Gammaproteobacteria</taxon>
        <taxon>Oceanospirillales</taxon>
        <taxon>Oceanospirillaceae</taxon>
        <taxon>Amphritea</taxon>
    </lineage>
</organism>
<feature type="transmembrane region" description="Helical" evidence="6">
    <location>
        <begin position="7"/>
        <end position="32"/>
    </location>
</feature>
<comment type="subcellular location">
    <subcellularLocation>
        <location evidence="1">Cell membrane</location>
        <topology evidence="1">Multi-pass membrane protein</topology>
    </subcellularLocation>
</comment>
<dbReference type="SMART" id="SM00849">
    <property type="entry name" value="Lactamase_B"/>
    <property type="match status" value="1"/>
</dbReference>
<dbReference type="Pfam" id="PF13567">
    <property type="entry name" value="DUF4131"/>
    <property type="match status" value="1"/>
</dbReference>
<dbReference type="GO" id="GO:0030420">
    <property type="term" value="P:establishment of competence for transformation"/>
    <property type="evidence" value="ECO:0007669"/>
    <property type="project" value="InterPro"/>
</dbReference>
<name>A0A430KQE1_9GAMM</name>
<dbReference type="InterPro" id="IPR004477">
    <property type="entry name" value="ComEC_N"/>
</dbReference>
<dbReference type="NCBIfam" id="TIGR00361">
    <property type="entry name" value="ComEC_Rec2"/>
    <property type="match status" value="1"/>
</dbReference>
<dbReference type="Gene3D" id="3.60.15.10">
    <property type="entry name" value="Ribonuclease Z/Hydroxyacylglutathione hydrolase-like"/>
    <property type="match status" value="1"/>
</dbReference>
<evidence type="ECO:0000256" key="1">
    <source>
        <dbReference type="ARBA" id="ARBA00004651"/>
    </source>
</evidence>
<reference evidence="8 9" key="1">
    <citation type="submission" date="2018-11" db="EMBL/GenBank/DDBJ databases">
        <title>The draft genome sequence of Amphritea opalescens ANRC-JH13T.</title>
        <authorList>
            <person name="Fang Z."/>
            <person name="Zhang Y."/>
            <person name="Han X."/>
        </authorList>
    </citation>
    <scope>NUCLEOTIDE SEQUENCE [LARGE SCALE GENOMIC DNA]</scope>
    <source>
        <strain evidence="8 9">ANRC-JH13</strain>
    </source>
</reference>
<evidence type="ECO:0000256" key="3">
    <source>
        <dbReference type="ARBA" id="ARBA00022692"/>
    </source>
</evidence>
<feature type="transmembrane region" description="Helical" evidence="6">
    <location>
        <begin position="409"/>
        <end position="431"/>
    </location>
</feature>
<evidence type="ECO:0000256" key="4">
    <source>
        <dbReference type="ARBA" id="ARBA00022989"/>
    </source>
</evidence>
<feature type="transmembrane region" description="Helical" evidence="6">
    <location>
        <begin position="243"/>
        <end position="263"/>
    </location>
</feature>
<dbReference type="RefSeq" id="WP_126158644.1">
    <property type="nucleotide sequence ID" value="NZ_RQXW01000008.1"/>
</dbReference>
<dbReference type="InterPro" id="IPR025405">
    <property type="entry name" value="DUF4131"/>
</dbReference>
<feature type="transmembrane region" description="Helical" evidence="6">
    <location>
        <begin position="309"/>
        <end position="332"/>
    </location>
</feature>
<proteinExistence type="predicted"/>
<evidence type="ECO:0000313" key="8">
    <source>
        <dbReference type="EMBL" id="RTE65721.1"/>
    </source>
</evidence>
<dbReference type="InterPro" id="IPR035681">
    <property type="entry name" value="ComA-like_MBL"/>
</dbReference>
<keyword evidence="9" id="KW-1185">Reference proteome</keyword>
<comment type="caution">
    <text evidence="8">The sequence shown here is derived from an EMBL/GenBank/DDBJ whole genome shotgun (WGS) entry which is preliminary data.</text>
</comment>
<dbReference type="CDD" id="cd07731">
    <property type="entry name" value="ComA-like_MBL-fold"/>
    <property type="match status" value="1"/>
</dbReference>
<gene>
    <name evidence="8" type="ORF">EH243_10645</name>
</gene>
<feature type="transmembrane region" description="Helical" evidence="6">
    <location>
        <begin position="283"/>
        <end position="302"/>
    </location>
</feature>
<dbReference type="Pfam" id="PF03772">
    <property type="entry name" value="Competence"/>
    <property type="match status" value="1"/>
</dbReference>
<feature type="transmembrane region" description="Helical" evidence="6">
    <location>
        <begin position="470"/>
        <end position="503"/>
    </location>
</feature>
<sequence length="762" mass="84780">MIGIALGMLLVAWLPQLLPSWVLVALLVFLLVDCLPPFRRWLGLRPLYNTGLRIQFAGFLLGILYASGWGYVNLSQRMPLSMTAQTLTVVGVVSDLPDSFSDMRRFRFDVDQLSDTSTNIDLQHLLLSWYKTDERIVPGQQWQFVVRIKPPRGLRNPGSSDYQTRLFADRINAKGYVRSAKLLAEPQQTGRSQVAYQRYQLREWLVGLPLNERAQATVRALVLGDKQGLQDPQWQILRQSGTVHLIVISGLHIGIACLFGYGIGWLLQLGLRRLTVKADDLRAYRIVPALIMASGYALLAGFSIPTQRALIMSLAMLLPLLFNRSISVWLRYQLALVLVLFLQPLSFYQPGFWLSFAAVAALLLIVKGEASKGIVTVLRTQWAVFLGLMPLLLLWIGQVTLIAPLVNLVAIPLLTFVVLPGVILGLLLCLIEPAFGASLLNGLLDYFWQILEFCSPAGGVLSGYPSTLAVVLGLLAAVLLILPRWTGVGYFGLFLLLALVFPARDSIDSGDFRATVVDVGQGLALLIETANKTLVFDTGAAFKGRSIARFTLIPLLQSRHIEHIDRLVLSHKDNDHAGGYPELNSQFEIKQVLSGSPTLYRQPSIQPCVADDAWEWEGIRFRFLQPARLSVVNENNRSCVLLVESEQCSLVIPGDIEAGIEQQILAKYPDLTTNWLVAAHHGSRYSSSIGWLQALHPDWVLFSAGFDNPYGHPAQAVIDRLNRLQLPWLNTAEQGALMLESRANGCLTKTYRDQKKRYWTAG</sequence>
<evidence type="ECO:0000259" key="7">
    <source>
        <dbReference type="SMART" id="SM00849"/>
    </source>
</evidence>
<dbReference type="AlphaFoldDB" id="A0A430KQE1"/>
<dbReference type="Pfam" id="PF00753">
    <property type="entry name" value="Lactamase_B"/>
    <property type="match status" value="1"/>
</dbReference>
<evidence type="ECO:0000256" key="2">
    <source>
        <dbReference type="ARBA" id="ARBA00022475"/>
    </source>
</evidence>
<dbReference type="GO" id="GO:0005886">
    <property type="term" value="C:plasma membrane"/>
    <property type="evidence" value="ECO:0007669"/>
    <property type="project" value="UniProtKB-SubCell"/>
</dbReference>
<feature type="domain" description="Metallo-beta-lactamase" evidence="7">
    <location>
        <begin position="521"/>
        <end position="680"/>
    </location>
</feature>
<dbReference type="EMBL" id="RQXW01000008">
    <property type="protein sequence ID" value="RTE65721.1"/>
    <property type="molecule type" value="Genomic_DNA"/>
</dbReference>
<dbReference type="NCBIfam" id="TIGR00360">
    <property type="entry name" value="ComEC_N-term"/>
    <property type="match status" value="1"/>
</dbReference>
<dbReference type="InterPro" id="IPR036866">
    <property type="entry name" value="RibonucZ/Hydroxyglut_hydro"/>
</dbReference>
<accession>A0A430KQE1</accession>
<dbReference type="PANTHER" id="PTHR30619">
    <property type="entry name" value="DNA INTERNALIZATION/COMPETENCE PROTEIN COMEC/REC2"/>
    <property type="match status" value="1"/>
</dbReference>
<feature type="transmembrane region" description="Helical" evidence="6">
    <location>
        <begin position="352"/>
        <end position="370"/>
    </location>
</feature>
<evidence type="ECO:0000256" key="6">
    <source>
        <dbReference type="SAM" id="Phobius"/>
    </source>
</evidence>
<evidence type="ECO:0000313" key="9">
    <source>
        <dbReference type="Proteomes" id="UP000283087"/>
    </source>
</evidence>
<dbReference type="OrthoDB" id="9761531at2"/>
<dbReference type="InterPro" id="IPR004797">
    <property type="entry name" value="Competence_ComEC/Rec2"/>
</dbReference>
<keyword evidence="3 6" id="KW-0812">Transmembrane</keyword>
<evidence type="ECO:0000256" key="5">
    <source>
        <dbReference type="ARBA" id="ARBA00023136"/>
    </source>
</evidence>
<protein>
    <submittedName>
        <fullName evidence="8">DNA internalization-related competence protein ComEC/Rec2</fullName>
    </submittedName>
</protein>